<feature type="transmembrane region" description="Helical" evidence="8">
    <location>
        <begin position="231"/>
        <end position="254"/>
    </location>
</feature>
<evidence type="ECO:0000256" key="3">
    <source>
        <dbReference type="ARBA" id="ARBA00022692"/>
    </source>
</evidence>
<comment type="caution">
    <text evidence="9">The sequence shown here is derived from an EMBL/GenBank/DDBJ whole genome shotgun (WGS) entry which is preliminary data.</text>
</comment>
<proteinExistence type="predicted"/>
<evidence type="ECO:0000313" key="10">
    <source>
        <dbReference type="Proteomes" id="UP000820669"/>
    </source>
</evidence>
<evidence type="ECO:0000256" key="7">
    <source>
        <dbReference type="ARBA" id="ARBA00023136"/>
    </source>
</evidence>
<dbReference type="Pfam" id="PF01127">
    <property type="entry name" value="Sdh_cyt"/>
    <property type="match status" value="1"/>
</dbReference>
<evidence type="ECO:0000256" key="2">
    <source>
        <dbReference type="ARBA" id="ARBA00022617"/>
    </source>
</evidence>
<name>A0ABX1S5Y8_9PSEU</name>
<evidence type="ECO:0000256" key="1">
    <source>
        <dbReference type="ARBA" id="ARBA00004370"/>
    </source>
</evidence>
<evidence type="ECO:0000256" key="5">
    <source>
        <dbReference type="ARBA" id="ARBA00022989"/>
    </source>
</evidence>
<protein>
    <submittedName>
        <fullName evidence="9">Succinate dehydrogenase cytochrome b subunit</fullName>
    </submittedName>
</protein>
<reference evidence="9 10" key="1">
    <citation type="submission" date="2020-04" db="EMBL/GenBank/DDBJ databases">
        <authorList>
            <person name="Klaysubun C."/>
            <person name="Duangmal K."/>
            <person name="Lipun K."/>
        </authorList>
    </citation>
    <scope>NUCLEOTIDE SEQUENCE [LARGE SCALE GENOMIC DNA]</scope>
    <source>
        <strain evidence="9 10">K10HN5</strain>
    </source>
</reference>
<keyword evidence="4" id="KW-0479">Metal-binding</keyword>
<dbReference type="SUPFAM" id="SSF81343">
    <property type="entry name" value="Fumarate reductase respiratory complex transmembrane subunits"/>
    <property type="match status" value="1"/>
</dbReference>
<feature type="transmembrane region" description="Helical" evidence="8">
    <location>
        <begin position="42"/>
        <end position="75"/>
    </location>
</feature>
<evidence type="ECO:0000256" key="4">
    <source>
        <dbReference type="ARBA" id="ARBA00022723"/>
    </source>
</evidence>
<organism evidence="9 10">
    <name type="scientific">Pseudonocardia acidicola</name>
    <dbReference type="NCBI Taxonomy" id="2724939"/>
    <lineage>
        <taxon>Bacteria</taxon>
        <taxon>Bacillati</taxon>
        <taxon>Actinomycetota</taxon>
        <taxon>Actinomycetes</taxon>
        <taxon>Pseudonocardiales</taxon>
        <taxon>Pseudonocardiaceae</taxon>
        <taxon>Pseudonocardia</taxon>
    </lineage>
</organism>
<dbReference type="NCBIfam" id="TIGR02046">
    <property type="entry name" value="sdhC_b558_fam"/>
    <property type="match status" value="1"/>
</dbReference>
<dbReference type="InterPro" id="IPR034804">
    <property type="entry name" value="SQR/QFR_C/D"/>
</dbReference>
<evidence type="ECO:0000256" key="8">
    <source>
        <dbReference type="SAM" id="Phobius"/>
    </source>
</evidence>
<sequence length="255" mass="27261">MHWTAAGPGSRLCAVVTTVARGAGTAGGAVPARRRQRVPSVLLKYVMAVTGAIMLLYLVLHMIGNLKIFLGAAALDDYSAWLRTMLEPAVPRTGALWIIRVVLTVSVVAHIVSAIVLARRARAARPVRYTHRQPVQGSYAARTMRWGGVIIALFVVYHLLDLTAGTLNPNGVHGAVYDNVAADFAPSHWYATLIYVIAVIAVGFHVRHGLWSGLQTFGRSSAATQNALKGFALVFAVVLTVGFLSVPLAVTFGLV</sequence>
<dbReference type="CDD" id="cd03498">
    <property type="entry name" value="SQR_TypeB_2_TM"/>
    <property type="match status" value="1"/>
</dbReference>
<dbReference type="EMBL" id="JAAXLA010000002">
    <property type="protein sequence ID" value="NMH96012.1"/>
    <property type="molecule type" value="Genomic_DNA"/>
</dbReference>
<dbReference type="InterPro" id="IPR000701">
    <property type="entry name" value="SuccDH_FuR_B_TM-su"/>
</dbReference>
<feature type="transmembrane region" description="Helical" evidence="8">
    <location>
        <begin position="189"/>
        <end position="210"/>
    </location>
</feature>
<keyword evidence="2" id="KW-0349">Heme</keyword>
<keyword evidence="6" id="KW-0408">Iron</keyword>
<dbReference type="Proteomes" id="UP000820669">
    <property type="component" value="Unassembled WGS sequence"/>
</dbReference>
<evidence type="ECO:0000256" key="6">
    <source>
        <dbReference type="ARBA" id="ARBA00023004"/>
    </source>
</evidence>
<evidence type="ECO:0000313" key="9">
    <source>
        <dbReference type="EMBL" id="NMH96012.1"/>
    </source>
</evidence>
<keyword evidence="7 8" id="KW-0472">Membrane</keyword>
<feature type="transmembrane region" description="Helical" evidence="8">
    <location>
        <begin position="95"/>
        <end position="118"/>
    </location>
</feature>
<comment type="subcellular location">
    <subcellularLocation>
        <location evidence="1">Membrane</location>
    </subcellularLocation>
</comment>
<feature type="transmembrane region" description="Helical" evidence="8">
    <location>
        <begin position="139"/>
        <end position="160"/>
    </location>
</feature>
<gene>
    <name evidence="9" type="ORF">HF526_01525</name>
</gene>
<keyword evidence="10" id="KW-1185">Reference proteome</keyword>
<accession>A0ABX1S5Y8</accession>
<dbReference type="InterPro" id="IPR011138">
    <property type="entry name" value="Cytochrome_b-558"/>
</dbReference>
<dbReference type="Gene3D" id="1.20.1300.10">
    <property type="entry name" value="Fumarate reductase/succinate dehydrogenase, transmembrane subunit"/>
    <property type="match status" value="1"/>
</dbReference>
<keyword evidence="3 8" id="KW-0812">Transmembrane</keyword>
<keyword evidence="5 8" id="KW-1133">Transmembrane helix</keyword>